<dbReference type="Pfam" id="PF02932">
    <property type="entry name" value="Neur_chan_memb"/>
    <property type="match status" value="1"/>
</dbReference>
<feature type="transmembrane region" description="Helical" evidence="5">
    <location>
        <begin position="283"/>
        <end position="307"/>
    </location>
</feature>
<dbReference type="CDD" id="cd19051">
    <property type="entry name" value="LGIC_TM_cation"/>
    <property type="match status" value="1"/>
</dbReference>
<feature type="domain" description="Neurotransmitter-gated ion-channel transmembrane" evidence="7">
    <location>
        <begin position="289"/>
        <end position="409"/>
    </location>
</feature>
<accession>A0ABN7SUU7</accession>
<dbReference type="Gene3D" id="1.20.58.390">
    <property type="entry name" value="Neurotransmitter-gated ion-channel transmembrane domain"/>
    <property type="match status" value="1"/>
</dbReference>
<dbReference type="PROSITE" id="PS00236">
    <property type="entry name" value="NEUROTR_ION_CHANNEL"/>
    <property type="match status" value="1"/>
</dbReference>
<dbReference type="InterPro" id="IPR038050">
    <property type="entry name" value="Neuro_actylchol_rec"/>
</dbReference>
<name>A0ABN7SUU7_OIKDI</name>
<evidence type="ECO:0000313" key="8">
    <source>
        <dbReference type="EMBL" id="CAG5104648.1"/>
    </source>
</evidence>
<dbReference type="Pfam" id="PF02931">
    <property type="entry name" value="Neur_chan_LBD"/>
    <property type="match status" value="1"/>
</dbReference>
<dbReference type="Gene3D" id="2.70.170.10">
    <property type="entry name" value="Neurotransmitter-gated ion-channel ligand-binding domain"/>
    <property type="match status" value="1"/>
</dbReference>
<proteinExistence type="predicted"/>
<protein>
    <submittedName>
        <fullName evidence="8">Oidioi.mRNA.OKI2018_I69.chr1.g1419.t1.cds</fullName>
    </submittedName>
</protein>
<dbReference type="SUPFAM" id="SSF63712">
    <property type="entry name" value="Nicotinic receptor ligand binding domain-like"/>
    <property type="match status" value="1"/>
</dbReference>
<keyword evidence="4 5" id="KW-0472">Membrane</keyword>
<feature type="domain" description="Neurotransmitter-gated ion-channel ligand-binding" evidence="6">
    <location>
        <begin position="76"/>
        <end position="281"/>
    </location>
</feature>
<evidence type="ECO:0000259" key="7">
    <source>
        <dbReference type="Pfam" id="PF02932"/>
    </source>
</evidence>
<dbReference type="InterPro" id="IPR036734">
    <property type="entry name" value="Neur_chan_lig-bd_sf"/>
</dbReference>
<keyword evidence="9" id="KW-1185">Reference proteome</keyword>
<dbReference type="InterPro" id="IPR006029">
    <property type="entry name" value="Neurotrans-gated_channel_TM"/>
</dbReference>
<keyword evidence="3 5" id="KW-1133">Transmembrane helix</keyword>
<feature type="transmembrane region" description="Helical" evidence="5">
    <location>
        <begin position="460"/>
        <end position="482"/>
    </location>
</feature>
<feature type="transmembrane region" description="Helical" evidence="5">
    <location>
        <begin position="344"/>
        <end position="363"/>
    </location>
</feature>
<dbReference type="InterPro" id="IPR006201">
    <property type="entry name" value="Neur_channel"/>
</dbReference>
<evidence type="ECO:0000256" key="4">
    <source>
        <dbReference type="ARBA" id="ARBA00023136"/>
    </source>
</evidence>
<evidence type="ECO:0000256" key="2">
    <source>
        <dbReference type="ARBA" id="ARBA00022692"/>
    </source>
</evidence>
<reference evidence="8 9" key="1">
    <citation type="submission" date="2021-04" db="EMBL/GenBank/DDBJ databases">
        <authorList>
            <person name="Bliznina A."/>
        </authorList>
    </citation>
    <scope>NUCLEOTIDE SEQUENCE [LARGE SCALE GENOMIC DNA]</scope>
</reference>
<keyword evidence="2 5" id="KW-0812">Transmembrane</keyword>
<dbReference type="InterPro" id="IPR018000">
    <property type="entry name" value="Neurotransmitter_ion_chnl_CS"/>
</dbReference>
<evidence type="ECO:0000256" key="5">
    <source>
        <dbReference type="SAM" id="Phobius"/>
    </source>
</evidence>
<dbReference type="InterPro" id="IPR006202">
    <property type="entry name" value="Neur_chan_lig-bd"/>
</dbReference>
<evidence type="ECO:0000259" key="6">
    <source>
        <dbReference type="Pfam" id="PF02931"/>
    </source>
</evidence>
<dbReference type="EMBL" id="OU015566">
    <property type="protein sequence ID" value="CAG5104648.1"/>
    <property type="molecule type" value="Genomic_DNA"/>
</dbReference>
<evidence type="ECO:0000256" key="3">
    <source>
        <dbReference type="ARBA" id="ARBA00022989"/>
    </source>
</evidence>
<dbReference type="PANTHER" id="PTHR18945">
    <property type="entry name" value="NEUROTRANSMITTER GATED ION CHANNEL"/>
    <property type="match status" value="1"/>
</dbReference>
<sequence>MRIFFAFIGLVFGRFNTGILYDRLLKGWSYVLDMNQTGCTMDYNEAVEAFEEHPWDSELVPDECVKYIRDESEAANPSRIPTAFTDSPMPMEMDVTLEQFHGINAREQRVYFTAIMDFTWRDDFLHWRPSLNNGIKHVIIAPDKIWTPDVVLIDNLSDDFDKKYQAGVTVAYDGTCHWVTIVNFEAGCVFDMTFFPYDTQACPLTFGPWTYSSRDISFRIKTPTNNITGPGQTGQMLVSPMKPNSTEWNILSTNGIMRELKYPCCEDEFPEIIYEIVFERYTLLPTLSIVVPCILTVILIILGFFLPPDAGEKIGLNITIMLALVVFMDQLTQQIPPMPSKTPLIGQFFVASLVLVLSIVPKISIKVRYKIRCVFIDSLPKILFTLGPPPDRPQEKSHEEETAKAEEINKFVDEVKTPTERLLMEILKELACINKATMDGDLGAAYEEEWRYAATVFDRVMAYFYILALIVLLLSTVLTRFWRDTSPVTSV</sequence>
<dbReference type="InterPro" id="IPR036719">
    <property type="entry name" value="Neuro-gated_channel_TM_sf"/>
</dbReference>
<evidence type="ECO:0000256" key="1">
    <source>
        <dbReference type="ARBA" id="ARBA00004141"/>
    </source>
</evidence>
<gene>
    <name evidence="8" type="ORF">OKIOD_LOCUS10184</name>
</gene>
<evidence type="ECO:0000313" key="9">
    <source>
        <dbReference type="Proteomes" id="UP001158576"/>
    </source>
</evidence>
<comment type="subcellular location">
    <subcellularLocation>
        <location evidence="1">Membrane</location>
        <topology evidence="1">Multi-pass membrane protein</topology>
    </subcellularLocation>
</comment>
<dbReference type="SUPFAM" id="SSF90112">
    <property type="entry name" value="Neurotransmitter-gated ion-channel transmembrane pore"/>
    <property type="match status" value="1"/>
</dbReference>
<dbReference type="Proteomes" id="UP001158576">
    <property type="component" value="Chromosome 1"/>
</dbReference>
<feature type="transmembrane region" description="Helical" evidence="5">
    <location>
        <begin position="314"/>
        <end position="332"/>
    </location>
</feature>
<organism evidence="8 9">
    <name type="scientific">Oikopleura dioica</name>
    <name type="common">Tunicate</name>
    <dbReference type="NCBI Taxonomy" id="34765"/>
    <lineage>
        <taxon>Eukaryota</taxon>
        <taxon>Metazoa</taxon>
        <taxon>Chordata</taxon>
        <taxon>Tunicata</taxon>
        <taxon>Appendicularia</taxon>
        <taxon>Copelata</taxon>
        <taxon>Oikopleuridae</taxon>
        <taxon>Oikopleura</taxon>
    </lineage>
</organism>